<dbReference type="AlphaFoldDB" id="A0A6G4TZ95"/>
<dbReference type="Gene3D" id="1.10.101.10">
    <property type="entry name" value="PGBD-like superfamily/PGBD"/>
    <property type="match status" value="2"/>
</dbReference>
<dbReference type="InterPro" id="IPR009939">
    <property type="entry name" value="Chitosanase_fungal"/>
</dbReference>
<evidence type="ECO:0000256" key="2">
    <source>
        <dbReference type="ARBA" id="ARBA00022525"/>
    </source>
</evidence>
<dbReference type="SUPFAM" id="SSF47090">
    <property type="entry name" value="PGBD-like"/>
    <property type="match status" value="2"/>
</dbReference>
<comment type="caution">
    <text evidence="10">The sequence shown here is derived from an EMBL/GenBank/DDBJ whole genome shotgun (WGS) entry which is preliminary data.</text>
</comment>
<keyword evidence="7" id="KW-0624">Polysaccharide degradation</keyword>
<keyword evidence="11" id="KW-1185">Reference proteome</keyword>
<dbReference type="Pfam" id="PF07335">
    <property type="entry name" value="Glyco_hydro_75"/>
    <property type="match status" value="1"/>
</dbReference>
<feature type="domain" description="Peptidoglycan binding-like" evidence="9">
    <location>
        <begin position="331"/>
        <end position="387"/>
    </location>
</feature>
<evidence type="ECO:0000256" key="4">
    <source>
        <dbReference type="ARBA" id="ARBA00022801"/>
    </source>
</evidence>
<dbReference type="EMBL" id="JAAKZV010000055">
    <property type="protein sequence ID" value="NGN65214.1"/>
    <property type="molecule type" value="Genomic_DNA"/>
</dbReference>
<accession>A0A6G4TZ95</accession>
<dbReference type="Pfam" id="PF01471">
    <property type="entry name" value="PG_binding_1"/>
    <property type="match status" value="2"/>
</dbReference>
<name>A0A6G4TZ95_9ACTN</name>
<dbReference type="InterPro" id="IPR036365">
    <property type="entry name" value="PGBD-like_sf"/>
</dbReference>
<dbReference type="GO" id="GO:0016977">
    <property type="term" value="F:chitosanase activity"/>
    <property type="evidence" value="ECO:0007669"/>
    <property type="project" value="InterPro"/>
</dbReference>
<dbReference type="RefSeq" id="WP_165237426.1">
    <property type="nucleotide sequence ID" value="NZ_JAAKZV010000055.1"/>
</dbReference>
<evidence type="ECO:0000313" key="10">
    <source>
        <dbReference type="EMBL" id="NGN65214.1"/>
    </source>
</evidence>
<evidence type="ECO:0000256" key="6">
    <source>
        <dbReference type="ARBA" id="ARBA00023295"/>
    </source>
</evidence>
<feature type="chain" id="PRO_5026115565" evidence="8">
    <location>
        <begin position="36"/>
        <end position="391"/>
    </location>
</feature>
<dbReference type="GO" id="GO:0005576">
    <property type="term" value="C:extracellular region"/>
    <property type="evidence" value="ECO:0007669"/>
    <property type="project" value="UniProtKB-SubCell"/>
</dbReference>
<dbReference type="PANTHER" id="PTHR42061:SF6">
    <property type="entry name" value="ENDO-CHITOSANASE"/>
    <property type="match status" value="1"/>
</dbReference>
<dbReference type="GO" id="GO:0000272">
    <property type="term" value="P:polysaccharide catabolic process"/>
    <property type="evidence" value="ECO:0007669"/>
    <property type="project" value="UniProtKB-KW"/>
</dbReference>
<dbReference type="InterPro" id="IPR002477">
    <property type="entry name" value="Peptidoglycan-bd-like"/>
</dbReference>
<dbReference type="Proteomes" id="UP000481583">
    <property type="component" value="Unassembled WGS sequence"/>
</dbReference>
<comment type="subcellular location">
    <subcellularLocation>
        <location evidence="1">Secreted</location>
    </subcellularLocation>
</comment>
<feature type="signal peptide" evidence="8">
    <location>
        <begin position="1"/>
        <end position="35"/>
    </location>
</feature>
<evidence type="ECO:0000256" key="7">
    <source>
        <dbReference type="ARBA" id="ARBA00023326"/>
    </source>
</evidence>
<keyword evidence="2" id="KW-0964">Secreted</keyword>
<evidence type="ECO:0000256" key="8">
    <source>
        <dbReference type="SAM" id="SignalP"/>
    </source>
</evidence>
<evidence type="ECO:0000256" key="3">
    <source>
        <dbReference type="ARBA" id="ARBA00022729"/>
    </source>
</evidence>
<keyword evidence="6" id="KW-0326">Glycosidase</keyword>
<protein>
    <submittedName>
        <fullName evidence="10">Peptidoglycan-binding protein</fullName>
    </submittedName>
</protein>
<evidence type="ECO:0000259" key="9">
    <source>
        <dbReference type="Pfam" id="PF01471"/>
    </source>
</evidence>
<organism evidence="10 11">
    <name type="scientific">Streptomyces coryli</name>
    <dbReference type="NCBI Taxonomy" id="1128680"/>
    <lineage>
        <taxon>Bacteria</taxon>
        <taxon>Bacillati</taxon>
        <taxon>Actinomycetota</taxon>
        <taxon>Actinomycetes</taxon>
        <taxon>Kitasatosporales</taxon>
        <taxon>Streptomycetaceae</taxon>
        <taxon>Streptomyces</taxon>
    </lineage>
</organism>
<reference evidence="10 11" key="1">
    <citation type="submission" date="2020-02" db="EMBL/GenBank/DDBJ databases">
        <title>Whole-genome analyses of novel actinobacteria.</title>
        <authorList>
            <person name="Sahin N."/>
        </authorList>
    </citation>
    <scope>NUCLEOTIDE SEQUENCE [LARGE SCALE GENOMIC DNA]</scope>
    <source>
        <strain evidence="10 11">A7024</strain>
    </source>
</reference>
<dbReference type="PANTHER" id="PTHR42061">
    <property type="entry name" value="ENDO-CHITOSANASE"/>
    <property type="match status" value="1"/>
</dbReference>
<gene>
    <name evidence="10" type="ORF">G5C51_15065</name>
</gene>
<sequence length="391" mass="39721">MRPSRTPAGRRLRFLSLVAAVAALLAGIGLSPANAALTAPDSALAGPTAEQLRAKIAACGTQVSSGKYAQDAGGTRDIPVCGKGGAVFWTADLDVDCDGKRTAECNENTDPWWQNQTACVESDGQPLNSATLPHIVIPLKSSTWDPAASGLGCGTVGAVIYQDKVVYGVIGDRGPSGIIGEASYAAAKSLGMNPSPSSGGVSGKVVGYVTFPGTKVTRNEDHPQAVQLGEAAATKFIQADTTCDEVSLDASAYTAVKAGSSGSLVKAAQCLLKTAGFDPASYQGEFDAGTETAVKGFQTKIGLPATGEVEAHTWTALLSYGTTPTLQSGSTGTAVKRLQRALTAALGKALTIDGSFGANTTSAVKTYQSARGLTADGVVGANTWQALQSGK</sequence>
<feature type="domain" description="Peptidoglycan binding-like" evidence="9">
    <location>
        <begin position="261"/>
        <end position="317"/>
    </location>
</feature>
<evidence type="ECO:0000313" key="11">
    <source>
        <dbReference type="Proteomes" id="UP000481583"/>
    </source>
</evidence>
<keyword evidence="4" id="KW-0378">Hydrolase</keyword>
<keyword evidence="3 8" id="KW-0732">Signal</keyword>
<evidence type="ECO:0000256" key="1">
    <source>
        <dbReference type="ARBA" id="ARBA00004613"/>
    </source>
</evidence>
<proteinExistence type="predicted"/>
<keyword evidence="5" id="KW-0119">Carbohydrate metabolism</keyword>
<dbReference type="InterPro" id="IPR036366">
    <property type="entry name" value="PGBDSf"/>
</dbReference>
<evidence type="ECO:0000256" key="5">
    <source>
        <dbReference type="ARBA" id="ARBA00023277"/>
    </source>
</evidence>